<feature type="region of interest" description="Disordered" evidence="5">
    <location>
        <begin position="132"/>
        <end position="175"/>
    </location>
</feature>
<sequence>MRTSPCRARGTPRTLDGTAGWFGSIGFRQPRLQATASAAVEIGAGGALVLGAATPLAAAAVVGTMGVAAYVWSDQFGLKIQVLGRPPDLADETVPLHGAGLDGGPVRGTVVGYLAGDTLVAVAGLGAAALPRARRGGRPRHDARPRRRDRGGDAGLSHRTETCRAGRRVRLSSRR</sequence>
<keyword evidence="2 6" id="KW-0812">Transmembrane</keyword>
<keyword evidence="3 6" id="KW-1133">Transmembrane helix</keyword>
<evidence type="ECO:0000313" key="7">
    <source>
        <dbReference type="EMBL" id="MFD1531675.1"/>
    </source>
</evidence>
<evidence type="ECO:0000256" key="3">
    <source>
        <dbReference type="ARBA" id="ARBA00022989"/>
    </source>
</evidence>
<feature type="compositionally biased region" description="Basic residues" evidence="5">
    <location>
        <begin position="165"/>
        <end position="175"/>
    </location>
</feature>
<dbReference type="SUPFAM" id="SSF55424">
    <property type="entry name" value="FAD/NAD-linked reductases, dimerisation (C-terminal) domain"/>
    <property type="match status" value="1"/>
</dbReference>
<evidence type="ECO:0000256" key="2">
    <source>
        <dbReference type="ARBA" id="ARBA00022692"/>
    </source>
</evidence>
<organism evidence="7 8">
    <name type="scientific">Pseudonocardia aurantiaca</name>
    <dbReference type="NCBI Taxonomy" id="75290"/>
    <lineage>
        <taxon>Bacteria</taxon>
        <taxon>Bacillati</taxon>
        <taxon>Actinomycetota</taxon>
        <taxon>Actinomycetes</taxon>
        <taxon>Pseudonocardiales</taxon>
        <taxon>Pseudonocardiaceae</taxon>
        <taxon>Pseudonocardia</taxon>
    </lineage>
</organism>
<dbReference type="EMBL" id="JBHUCP010000014">
    <property type="protein sequence ID" value="MFD1531675.1"/>
    <property type="molecule type" value="Genomic_DNA"/>
</dbReference>
<proteinExistence type="predicted"/>
<keyword evidence="8" id="KW-1185">Reference proteome</keyword>
<name>A0ABW4FM71_9PSEU</name>
<comment type="subcellular location">
    <subcellularLocation>
        <location evidence="1">Membrane</location>
        <topology evidence="1">Multi-pass membrane protein</topology>
    </subcellularLocation>
</comment>
<keyword evidence="4 6" id="KW-0472">Membrane</keyword>
<dbReference type="RefSeq" id="WP_343979760.1">
    <property type="nucleotide sequence ID" value="NZ_BAAAJG010000011.1"/>
</dbReference>
<comment type="caution">
    <text evidence="7">The sequence shown here is derived from an EMBL/GenBank/DDBJ whole genome shotgun (WGS) entry which is preliminary data.</text>
</comment>
<dbReference type="InterPro" id="IPR016156">
    <property type="entry name" value="FAD/NAD-linked_Rdtase_dimer_sf"/>
</dbReference>
<dbReference type="Gene3D" id="3.30.390.30">
    <property type="match status" value="1"/>
</dbReference>
<evidence type="ECO:0000256" key="4">
    <source>
        <dbReference type="ARBA" id="ARBA00023136"/>
    </source>
</evidence>
<evidence type="ECO:0000256" key="6">
    <source>
        <dbReference type="SAM" id="Phobius"/>
    </source>
</evidence>
<protein>
    <submittedName>
        <fullName evidence="7">DoxX family protein</fullName>
    </submittedName>
</protein>
<accession>A0ABW4FM71</accession>
<dbReference type="Proteomes" id="UP001597145">
    <property type="component" value="Unassembled WGS sequence"/>
</dbReference>
<dbReference type="InterPro" id="IPR032808">
    <property type="entry name" value="DoxX"/>
</dbReference>
<feature type="compositionally biased region" description="Basic and acidic residues" evidence="5">
    <location>
        <begin position="150"/>
        <end position="164"/>
    </location>
</feature>
<feature type="compositionally biased region" description="Basic residues" evidence="5">
    <location>
        <begin position="132"/>
        <end position="149"/>
    </location>
</feature>
<feature type="transmembrane region" description="Helical" evidence="6">
    <location>
        <begin position="110"/>
        <end position="130"/>
    </location>
</feature>
<gene>
    <name evidence="7" type="ORF">ACFSCY_19770</name>
</gene>
<feature type="transmembrane region" description="Helical" evidence="6">
    <location>
        <begin position="47"/>
        <end position="72"/>
    </location>
</feature>
<evidence type="ECO:0000256" key="5">
    <source>
        <dbReference type="SAM" id="MobiDB-lite"/>
    </source>
</evidence>
<evidence type="ECO:0000256" key="1">
    <source>
        <dbReference type="ARBA" id="ARBA00004141"/>
    </source>
</evidence>
<reference evidence="8" key="1">
    <citation type="journal article" date="2019" name="Int. J. Syst. Evol. Microbiol.">
        <title>The Global Catalogue of Microorganisms (GCM) 10K type strain sequencing project: providing services to taxonomists for standard genome sequencing and annotation.</title>
        <authorList>
            <consortium name="The Broad Institute Genomics Platform"/>
            <consortium name="The Broad Institute Genome Sequencing Center for Infectious Disease"/>
            <person name="Wu L."/>
            <person name="Ma J."/>
        </authorList>
    </citation>
    <scope>NUCLEOTIDE SEQUENCE [LARGE SCALE GENOMIC DNA]</scope>
    <source>
        <strain evidence="8">JCM 12165</strain>
    </source>
</reference>
<dbReference type="Pfam" id="PF07681">
    <property type="entry name" value="DoxX"/>
    <property type="match status" value="1"/>
</dbReference>
<evidence type="ECO:0000313" key="8">
    <source>
        <dbReference type="Proteomes" id="UP001597145"/>
    </source>
</evidence>